<dbReference type="CDD" id="cd06529">
    <property type="entry name" value="S24_LexA-like"/>
    <property type="match status" value="1"/>
</dbReference>
<evidence type="ECO:0000259" key="1">
    <source>
        <dbReference type="PROSITE" id="PS50943"/>
    </source>
</evidence>
<dbReference type="GO" id="GO:0003677">
    <property type="term" value="F:DNA binding"/>
    <property type="evidence" value="ECO:0007669"/>
    <property type="project" value="InterPro"/>
</dbReference>
<feature type="domain" description="HTH cro/C1-type" evidence="1">
    <location>
        <begin position="9"/>
        <end position="61"/>
    </location>
</feature>
<dbReference type="PROSITE" id="PS50943">
    <property type="entry name" value="HTH_CROC1"/>
    <property type="match status" value="1"/>
</dbReference>
<sequence>MTKLAEITKKKRAELAINQTEFGRRFGASQQTVSDLEDGKKAYPRAWKKLAALLGINEYEITDLMDEAAADIGKDQRRPLDLPARRFRSAQSNPVIMEGMHADVHILGQAVGGDDGEYVFNGEVIGYMPRPSVLAGVAHPYAVYVAGTSMAPRFVQEEIVFVDPNIMPKRGDIVIIQLRPSDEAMPSRGFLKQFWGWTPSDLLVRQINPEKVIRYPRVDVDKVHVVVYPT</sequence>
<evidence type="ECO:0000313" key="2">
    <source>
        <dbReference type="EMBL" id="OAP95149.1"/>
    </source>
</evidence>
<dbReference type="Pfam" id="PF00717">
    <property type="entry name" value="Peptidase_S24"/>
    <property type="match status" value="1"/>
</dbReference>
<dbReference type="InterPro" id="IPR036286">
    <property type="entry name" value="LexA/Signal_pep-like_sf"/>
</dbReference>
<name>A0A179BUG2_RHILE</name>
<dbReference type="InterPro" id="IPR010982">
    <property type="entry name" value="Lambda_DNA-bd_dom_sf"/>
</dbReference>
<dbReference type="CDD" id="cd00093">
    <property type="entry name" value="HTH_XRE"/>
    <property type="match status" value="1"/>
</dbReference>
<protein>
    <recommendedName>
        <fullName evidence="1">HTH cro/C1-type domain-containing protein</fullName>
    </recommendedName>
</protein>
<proteinExistence type="predicted"/>
<reference evidence="2" key="1">
    <citation type="submission" date="2016-04" db="EMBL/GenBank/DDBJ databases">
        <title>Fast-growing isolate from the root nodules of Vavilovia formosa.</title>
        <authorList>
            <person name="Kimeklis A."/>
            <person name="Safronova V."/>
            <person name="Belimov A."/>
            <person name="Andronov E."/>
        </authorList>
    </citation>
    <scope>NUCLEOTIDE SEQUENCE [LARGE SCALE GENOMIC DNA]</scope>
    <source>
        <strain evidence="2">Vaf-46</strain>
    </source>
</reference>
<dbReference type="SUPFAM" id="SSF47413">
    <property type="entry name" value="lambda repressor-like DNA-binding domains"/>
    <property type="match status" value="1"/>
</dbReference>
<comment type="caution">
    <text evidence="2">The sequence shown here is derived from an EMBL/GenBank/DDBJ whole genome shotgun (WGS) entry which is preliminary data.</text>
</comment>
<accession>A0A179BUG2</accession>
<dbReference type="SUPFAM" id="SSF51306">
    <property type="entry name" value="LexA/Signal peptidase"/>
    <property type="match status" value="1"/>
</dbReference>
<dbReference type="InterPro" id="IPR039418">
    <property type="entry name" value="LexA-like"/>
</dbReference>
<dbReference type="AlphaFoldDB" id="A0A179BUG2"/>
<organism evidence="2">
    <name type="scientific">Rhizobium leguminosarum</name>
    <dbReference type="NCBI Taxonomy" id="384"/>
    <lineage>
        <taxon>Bacteria</taxon>
        <taxon>Pseudomonadati</taxon>
        <taxon>Pseudomonadota</taxon>
        <taxon>Alphaproteobacteria</taxon>
        <taxon>Hyphomicrobiales</taxon>
        <taxon>Rhizobiaceae</taxon>
        <taxon>Rhizobium/Agrobacterium group</taxon>
        <taxon>Rhizobium</taxon>
    </lineage>
</organism>
<dbReference type="InterPro" id="IPR001387">
    <property type="entry name" value="Cro/C1-type_HTH"/>
</dbReference>
<dbReference type="Gene3D" id="1.10.260.40">
    <property type="entry name" value="lambda repressor-like DNA-binding domains"/>
    <property type="match status" value="1"/>
</dbReference>
<dbReference type="Gene3D" id="2.10.109.10">
    <property type="entry name" value="Umud Fragment, subunit A"/>
    <property type="match status" value="1"/>
</dbReference>
<dbReference type="InterPro" id="IPR015927">
    <property type="entry name" value="Peptidase_S24_S26A/B/C"/>
</dbReference>
<gene>
    <name evidence="2" type="ORF">A4U53_18175</name>
</gene>
<dbReference type="EMBL" id="LWBS01000121">
    <property type="protein sequence ID" value="OAP95149.1"/>
    <property type="molecule type" value="Genomic_DNA"/>
</dbReference>